<gene>
    <name evidence="2" type="ORF">NBT09_05665</name>
    <name evidence="1" type="ORF">UQ52_04775</name>
</gene>
<sequence length="96" mass="10752">MIKELLNSNLTLLPKSNRVVQDIEHYVKQCSFENVLKESIFLDKVGVVRSLNELRAVSTTALFSASTNNTLKVAKWLVGEKKANVNMCSDILKDTP</sequence>
<evidence type="ECO:0000313" key="1">
    <source>
        <dbReference type="EMBL" id="AJQ51993.1"/>
    </source>
</evidence>
<dbReference type="AlphaFoldDB" id="A0A9N7G916"/>
<dbReference type="RefSeq" id="WP_064464023.1">
    <property type="nucleotide sequence ID" value="NZ_CP010969.1"/>
</dbReference>
<organism evidence="1 3">
    <name type="scientific">Rickettsia conorii subsp. raoultii</name>
    <dbReference type="NCBI Taxonomy" id="369822"/>
    <lineage>
        <taxon>Bacteria</taxon>
        <taxon>Pseudomonadati</taxon>
        <taxon>Pseudomonadota</taxon>
        <taxon>Alphaproteobacteria</taxon>
        <taxon>Rickettsiales</taxon>
        <taxon>Rickettsiaceae</taxon>
        <taxon>Rickettsieae</taxon>
        <taxon>Rickettsia</taxon>
        <taxon>spotted fever group</taxon>
    </lineage>
</organism>
<name>A0A9N7G916_RICCR</name>
<proteinExistence type="predicted"/>
<dbReference type="EMBL" id="CP010969">
    <property type="protein sequence ID" value="AJQ51993.1"/>
    <property type="molecule type" value="Genomic_DNA"/>
</dbReference>
<evidence type="ECO:0000313" key="4">
    <source>
        <dbReference type="Proteomes" id="UP001056268"/>
    </source>
</evidence>
<dbReference type="Proteomes" id="UP000077462">
    <property type="component" value="Chromosome"/>
</dbReference>
<keyword evidence="4" id="KW-1185">Reference proteome</keyword>
<protein>
    <submittedName>
        <fullName evidence="1">Ankyrin</fullName>
    </submittedName>
</protein>
<reference evidence="1 3" key="1">
    <citation type="journal article" date="2016" name="Genome Announc.">
        <title>Genome Sequence of the Tick-Borne Pathogen Rickettsia raoultii.</title>
        <authorList>
            <person name="El Karkouri K."/>
            <person name="Mediannikov O."/>
            <person name="Robert C."/>
            <person name="Raoult D."/>
            <person name="Fournier P.E."/>
        </authorList>
    </citation>
    <scope>NUCLEOTIDE SEQUENCE [LARGE SCALE GENOMIC DNA]</scope>
    <source>
        <strain evidence="1 3">Khabarovsk</strain>
    </source>
</reference>
<accession>A0A9N7G916</accession>
<dbReference type="Proteomes" id="UP001056268">
    <property type="component" value="Chromosome"/>
</dbReference>
<dbReference type="EMBL" id="CP098324">
    <property type="protein sequence ID" value="URW77483.1"/>
    <property type="molecule type" value="Genomic_DNA"/>
</dbReference>
<evidence type="ECO:0000313" key="2">
    <source>
        <dbReference type="EMBL" id="URW77483.1"/>
    </source>
</evidence>
<evidence type="ECO:0000313" key="3">
    <source>
        <dbReference type="Proteomes" id="UP000077462"/>
    </source>
</evidence>
<reference evidence="2" key="2">
    <citation type="submission" date="2022-05" db="EMBL/GenBank/DDBJ databases">
        <title>Tracking Rickettsia raoultii infection dynamics in vivo by bioorthogonal metabolic labeling.</title>
        <authorList>
            <person name="Zhu D.-Y."/>
            <person name="Jia N."/>
            <person name="Li C."/>
            <person name="Zhang M.-Z."/>
            <person name="Liu H.-B."/>
            <person name="Cao W.-C."/>
        </authorList>
    </citation>
    <scope>NUCLEOTIDE SEQUENCE</scope>
    <source>
        <strain evidence="2">BIME</strain>
    </source>
</reference>